<reference evidence="2 3" key="2">
    <citation type="submission" date="2024-07" db="EMBL/GenBank/DDBJ databases">
        <authorList>
            <person name="Akdeniz Z."/>
        </authorList>
    </citation>
    <scope>NUCLEOTIDE SEQUENCE [LARGE SCALE GENOMIC DNA]</scope>
</reference>
<comment type="caution">
    <text evidence="1">The sequence shown here is derived from an EMBL/GenBank/DDBJ whole genome shotgun (WGS) entry which is preliminary data.</text>
</comment>
<sequence length="139" mass="16080">MRRRYGFQRAKLEQRIELCIQYGTSIITSTKIYVGHFVHSYLNQPCSCINTGKTLKKVTAVRHGRSSSCRFAKLTQRAMSQRKCLGFAFWYNDPFRGSKMQLILKREQKAADCSVSHNCASPIVVFNQTYFRIQELVSN</sequence>
<evidence type="ECO:0000313" key="2">
    <source>
        <dbReference type="EMBL" id="CAL6050009.1"/>
    </source>
</evidence>
<name>A0AA86U897_9EUKA</name>
<keyword evidence="3" id="KW-1185">Reference proteome</keyword>
<accession>A0AA86U897</accession>
<protein>
    <submittedName>
        <fullName evidence="2">Hypothetical_protein</fullName>
    </submittedName>
</protein>
<dbReference type="EMBL" id="CAXDID020000183">
    <property type="protein sequence ID" value="CAL6050009.1"/>
    <property type="molecule type" value="Genomic_DNA"/>
</dbReference>
<organism evidence="1">
    <name type="scientific">Hexamita inflata</name>
    <dbReference type="NCBI Taxonomy" id="28002"/>
    <lineage>
        <taxon>Eukaryota</taxon>
        <taxon>Metamonada</taxon>
        <taxon>Diplomonadida</taxon>
        <taxon>Hexamitidae</taxon>
        <taxon>Hexamitinae</taxon>
        <taxon>Hexamita</taxon>
    </lineage>
</organism>
<dbReference type="EMBL" id="CATOUU010000772">
    <property type="protein sequence ID" value="CAI9946990.1"/>
    <property type="molecule type" value="Genomic_DNA"/>
</dbReference>
<dbReference type="Proteomes" id="UP001642409">
    <property type="component" value="Unassembled WGS sequence"/>
</dbReference>
<evidence type="ECO:0000313" key="1">
    <source>
        <dbReference type="EMBL" id="CAI9946990.1"/>
    </source>
</evidence>
<dbReference type="AlphaFoldDB" id="A0AA86U897"/>
<proteinExistence type="predicted"/>
<reference evidence="1" key="1">
    <citation type="submission" date="2023-06" db="EMBL/GenBank/DDBJ databases">
        <authorList>
            <person name="Kurt Z."/>
        </authorList>
    </citation>
    <scope>NUCLEOTIDE SEQUENCE</scope>
</reference>
<evidence type="ECO:0000313" key="3">
    <source>
        <dbReference type="Proteomes" id="UP001642409"/>
    </source>
</evidence>
<gene>
    <name evidence="1" type="ORF">HINF_LOCUS34635</name>
    <name evidence="2" type="ORF">HINF_LOCUS43680</name>
</gene>